<dbReference type="InterPro" id="IPR009072">
    <property type="entry name" value="Histone-fold"/>
</dbReference>
<gene>
    <name evidence="8" type="ORF">LTR97_004507</name>
</gene>
<dbReference type="Proteomes" id="UP001310594">
    <property type="component" value="Unassembled WGS sequence"/>
</dbReference>
<dbReference type="InterPro" id="IPR003195">
    <property type="entry name" value="TFIID_TAF13"/>
</dbReference>
<feature type="region of interest" description="Disordered" evidence="7">
    <location>
        <begin position="129"/>
        <end position="163"/>
    </location>
</feature>
<dbReference type="GO" id="GO:0005669">
    <property type="term" value="C:transcription factor TFIID complex"/>
    <property type="evidence" value="ECO:0007669"/>
    <property type="project" value="TreeGrafter"/>
</dbReference>
<dbReference type="Pfam" id="PF02269">
    <property type="entry name" value="TFIID-18kDa"/>
    <property type="match status" value="1"/>
</dbReference>
<name>A0AAN7WDJ5_9PEZI</name>
<dbReference type="PANTHER" id="PTHR11380:SF5">
    <property type="entry name" value="TRANSCRIPTION INITIATION FACTOR TFIID SUBUNIT 13"/>
    <property type="match status" value="1"/>
</dbReference>
<evidence type="ECO:0000313" key="9">
    <source>
        <dbReference type="Proteomes" id="UP001310594"/>
    </source>
</evidence>
<dbReference type="GO" id="GO:0046982">
    <property type="term" value="F:protein heterodimerization activity"/>
    <property type="evidence" value="ECO:0007669"/>
    <property type="project" value="InterPro"/>
</dbReference>
<comment type="subcellular location">
    <subcellularLocation>
        <location evidence="1">Nucleus</location>
    </subcellularLocation>
</comment>
<dbReference type="GO" id="GO:0051123">
    <property type="term" value="P:RNA polymerase II preinitiation complex assembly"/>
    <property type="evidence" value="ECO:0007669"/>
    <property type="project" value="TreeGrafter"/>
</dbReference>
<evidence type="ECO:0000256" key="7">
    <source>
        <dbReference type="SAM" id="MobiDB-lite"/>
    </source>
</evidence>
<dbReference type="PANTHER" id="PTHR11380">
    <property type="entry name" value="TRANSCRIPTION INITIATION FACTOR TFIID/SUPT3-RELATED"/>
    <property type="match status" value="1"/>
</dbReference>
<protein>
    <recommendedName>
        <fullName evidence="6">Transcription initiation factor TFIID subunit 13</fullName>
    </recommendedName>
</protein>
<dbReference type="SUPFAM" id="SSF47113">
    <property type="entry name" value="Histone-fold"/>
    <property type="match status" value="1"/>
</dbReference>
<keyword evidence="2" id="KW-0805">Transcription regulation</keyword>
<evidence type="ECO:0000256" key="4">
    <source>
        <dbReference type="ARBA" id="ARBA00023242"/>
    </source>
</evidence>
<dbReference type="Gene3D" id="1.10.20.10">
    <property type="entry name" value="Histone, subunit A"/>
    <property type="match status" value="1"/>
</dbReference>
<dbReference type="AlphaFoldDB" id="A0AAN7WDJ5"/>
<evidence type="ECO:0000256" key="2">
    <source>
        <dbReference type="ARBA" id="ARBA00023015"/>
    </source>
</evidence>
<proteinExistence type="inferred from homology"/>
<comment type="caution">
    <text evidence="8">The sequence shown here is derived from an EMBL/GenBank/DDBJ whole genome shotgun (WGS) entry which is preliminary data.</text>
</comment>
<comment type="similarity">
    <text evidence="5">Belongs to the TAF13 family.</text>
</comment>
<evidence type="ECO:0000256" key="6">
    <source>
        <dbReference type="ARBA" id="ARBA00040136"/>
    </source>
</evidence>
<evidence type="ECO:0000256" key="1">
    <source>
        <dbReference type="ARBA" id="ARBA00004123"/>
    </source>
</evidence>
<keyword evidence="3" id="KW-0804">Transcription</keyword>
<reference evidence="8" key="1">
    <citation type="submission" date="2023-08" db="EMBL/GenBank/DDBJ databases">
        <title>Black Yeasts Isolated from many extreme environments.</title>
        <authorList>
            <person name="Coleine C."/>
            <person name="Stajich J.E."/>
            <person name="Selbmann L."/>
        </authorList>
    </citation>
    <scope>NUCLEOTIDE SEQUENCE</scope>
    <source>
        <strain evidence="8">CCFEE 5810</strain>
    </source>
</reference>
<keyword evidence="4" id="KW-0539">Nucleus</keyword>
<sequence length="163" mass="18156">MAEPRARHRARGALYFQQLDLQNLLVAFGDNVNPSTSSSLPLTISVLDEILHDFILETCHAAALCASYSRRQKIKVDDFKWALRKDEKLLGRVLEVMWKERNMKEERRVMDFDSVGKEGVGDLAGIAEAGGAGAEARKKGKKKRKRADGGEGASRAKRARSED</sequence>
<organism evidence="8 9">
    <name type="scientific">Elasticomyces elasticus</name>
    <dbReference type="NCBI Taxonomy" id="574655"/>
    <lineage>
        <taxon>Eukaryota</taxon>
        <taxon>Fungi</taxon>
        <taxon>Dikarya</taxon>
        <taxon>Ascomycota</taxon>
        <taxon>Pezizomycotina</taxon>
        <taxon>Dothideomycetes</taxon>
        <taxon>Dothideomycetidae</taxon>
        <taxon>Mycosphaerellales</taxon>
        <taxon>Teratosphaeriaceae</taxon>
        <taxon>Elasticomyces</taxon>
    </lineage>
</organism>
<dbReference type="EMBL" id="JAVRQU010000006">
    <property type="protein sequence ID" value="KAK5701689.1"/>
    <property type="molecule type" value="Genomic_DNA"/>
</dbReference>
<accession>A0AAN7WDJ5</accession>
<evidence type="ECO:0000313" key="8">
    <source>
        <dbReference type="EMBL" id="KAK5701689.1"/>
    </source>
</evidence>
<evidence type="ECO:0000256" key="5">
    <source>
        <dbReference type="ARBA" id="ARBA00038392"/>
    </source>
</evidence>
<evidence type="ECO:0000256" key="3">
    <source>
        <dbReference type="ARBA" id="ARBA00023163"/>
    </source>
</evidence>